<dbReference type="PRINTS" id="PR00413">
    <property type="entry name" value="HADHALOGNASE"/>
</dbReference>
<reference evidence="5 6" key="1">
    <citation type="submission" date="2008-06" db="EMBL/GenBank/DDBJ databases">
        <title>Complete sequence of Chloroherpeton thalassium ATCC 35110.</title>
        <authorList>
            <consortium name="US DOE Joint Genome Institute"/>
            <person name="Lucas S."/>
            <person name="Copeland A."/>
            <person name="Lapidus A."/>
            <person name="Glavina del Rio T."/>
            <person name="Dalin E."/>
            <person name="Tice H."/>
            <person name="Bruce D."/>
            <person name="Goodwin L."/>
            <person name="Pitluck S."/>
            <person name="Schmutz J."/>
            <person name="Larimer F."/>
            <person name="Land M."/>
            <person name="Hauser L."/>
            <person name="Kyrpides N."/>
            <person name="Mikhailova N."/>
            <person name="Liu Z."/>
            <person name="Li T."/>
            <person name="Zhao F."/>
            <person name="Overmann J."/>
            <person name="Bryant D.A."/>
            <person name="Richardson P."/>
        </authorList>
    </citation>
    <scope>NUCLEOTIDE SEQUENCE [LARGE SCALE GENOMIC DNA]</scope>
    <source>
        <strain evidence="6">ATCC 35110 / GB-78</strain>
    </source>
</reference>
<keyword evidence="2" id="KW-0479">Metal-binding</keyword>
<keyword evidence="6" id="KW-1185">Reference proteome</keyword>
<sequence>MRSYRAILFSLDSLTETKVEGVRIDTVFSEIPENVSTYLSKCLLPDQIVTLLNNVVRVYNACIELATYRQFPAPPLLGIAELAVSQMMMRPAMPEEIQEVVKNVAAPFRIEFSKEVLTFLHVLHRSGFIMGMVGNLPLPLIAISEKLEAAGVLRYFETIILSSDCGMLKPDEKIFKMAIESLDCREKDVLIVSSNLERDLMPLRHINTQKVYFNSRKKLSKTLKGVQSISSIQELRNIV</sequence>
<dbReference type="PANTHER" id="PTHR46470">
    <property type="entry name" value="N-ACYLNEURAMINATE-9-PHOSPHATASE"/>
    <property type="match status" value="1"/>
</dbReference>
<dbReference type="GO" id="GO:0046872">
    <property type="term" value="F:metal ion binding"/>
    <property type="evidence" value="ECO:0007669"/>
    <property type="project" value="UniProtKB-KW"/>
</dbReference>
<dbReference type="HOGENOM" id="CLU_1159486_0_0_10"/>
<comment type="cofactor">
    <cofactor evidence="1">
        <name>Mg(2+)</name>
        <dbReference type="ChEBI" id="CHEBI:18420"/>
    </cofactor>
</comment>
<dbReference type="RefSeq" id="WP_012499375.1">
    <property type="nucleotide sequence ID" value="NC_011026.1"/>
</dbReference>
<dbReference type="GO" id="GO:0044281">
    <property type="term" value="P:small molecule metabolic process"/>
    <property type="evidence" value="ECO:0007669"/>
    <property type="project" value="UniProtKB-ARBA"/>
</dbReference>
<dbReference type="InterPro" id="IPR041492">
    <property type="entry name" value="HAD_2"/>
</dbReference>
<dbReference type="GO" id="GO:0016791">
    <property type="term" value="F:phosphatase activity"/>
    <property type="evidence" value="ECO:0007669"/>
    <property type="project" value="TreeGrafter"/>
</dbReference>
<dbReference type="eggNOG" id="COG1011">
    <property type="taxonomic scope" value="Bacteria"/>
</dbReference>
<dbReference type="InterPro" id="IPR036412">
    <property type="entry name" value="HAD-like_sf"/>
</dbReference>
<dbReference type="InterPro" id="IPR051400">
    <property type="entry name" value="HAD-like_hydrolase"/>
</dbReference>
<dbReference type="InterPro" id="IPR006439">
    <property type="entry name" value="HAD-SF_hydro_IA"/>
</dbReference>
<dbReference type="AlphaFoldDB" id="B3QWS7"/>
<evidence type="ECO:0000313" key="6">
    <source>
        <dbReference type="Proteomes" id="UP000001208"/>
    </source>
</evidence>
<accession>B3QWS7</accession>
<dbReference type="InterPro" id="IPR023214">
    <property type="entry name" value="HAD_sf"/>
</dbReference>
<keyword evidence="3 5" id="KW-0378">Hydrolase</keyword>
<dbReference type="KEGG" id="cts:Ctha_0823"/>
<dbReference type="SUPFAM" id="SSF56784">
    <property type="entry name" value="HAD-like"/>
    <property type="match status" value="1"/>
</dbReference>
<evidence type="ECO:0000256" key="1">
    <source>
        <dbReference type="ARBA" id="ARBA00001946"/>
    </source>
</evidence>
<dbReference type="PANTHER" id="PTHR46470:SF2">
    <property type="entry name" value="GLYCERALDEHYDE 3-PHOSPHATE PHOSPHATASE"/>
    <property type="match status" value="1"/>
</dbReference>
<dbReference type="STRING" id="517418.Ctha_0823"/>
<evidence type="ECO:0000256" key="3">
    <source>
        <dbReference type="ARBA" id="ARBA00022801"/>
    </source>
</evidence>
<dbReference type="Gene3D" id="3.40.50.1000">
    <property type="entry name" value="HAD superfamily/HAD-like"/>
    <property type="match status" value="1"/>
</dbReference>
<dbReference type="OrthoDB" id="9802350at2"/>
<evidence type="ECO:0000256" key="4">
    <source>
        <dbReference type="ARBA" id="ARBA00022842"/>
    </source>
</evidence>
<organism evidence="5 6">
    <name type="scientific">Chloroherpeton thalassium (strain ATCC 35110 / GB-78)</name>
    <dbReference type="NCBI Taxonomy" id="517418"/>
    <lineage>
        <taxon>Bacteria</taxon>
        <taxon>Pseudomonadati</taxon>
        <taxon>Chlorobiota</taxon>
        <taxon>Chlorobiia</taxon>
        <taxon>Chlorobiales</taxon>
        <taxon>Chloroherpetonaceae</taxon>
        <taxon>Chloroherpeton</taxon>
    </lineage>
</organism>
<protein>
    <submittedName>
        <fullName evidence="5">Hydrolase (HAD superfamily)-like protein</fullName>
    </submittedName>
</protein>
<dbReference type="EMBL" id="CP001100">
    <property type="protein sequence ID" value="ACF13291.1"/>
    <property type="molecule type" value="Genomic_DNA"/>
</dbReference>
<proteinExistence type="predicted"/>
<keyword evidence="4" id="KW-0460">Magnesium</keyword>
<evidence type="ECO:0000313" key="5">
    <source>
        <dbReference type="EMBL" id="ACF13291.1"/>
    </source>
</evidence>
<dbReference type="Proteomes" id="UP000001208">
    <property type="component" value="Chromosome"/>
</dbReference>
<dbReference type="Pfam" id="PF13419">
    <property type="entry name" value="HAD_2"/>
    <property type="match status" value="1"/>
</dbReference>
<gene>
    <name evidence="5" type="ordered locus">Ctha_0823</name>
</gene>
<evidence type="ECO:0000256" key="2">
    <source>
        <dbReference type="ARBA" id="ARBA00022723"/>
    </source>
</evidence>
<name>B3QWS7_CHLT3</name>